<sequence>MIFIENQKQESEHLEKPILLLLSMDMLVIKLLTLMTLNELIM</sequence>
<accession>A0A8S5RP91</accession>
<proteinExistence type="predicted"/>
<organism evidence="1">
    <name type="scientific">virus sp. ctrcb4</name>
    <dbReference type="NCBI Taxonomy" id="2825824"/>
    <lineage>
        <taxon>Viruses</taxon>
    </lineage>
</organism>
<reference evidence="1" key="1">
    <citation type="journal article" date="2021" name="Proc. Natl. Acad. Sci. U.S.A.">
        <title>A Catalog of Tens of Thousands of Viruses from Human Metagenomes Reveals Hidden Associations with Chronic Diseases.</title>
        <authorList>
            <person name="Tisza M.J."/>
            <person name="Buck C.B."/>
        </authorList>
    </citation>
    <scope>NUCLEOTIDE SEQUENCE</scope>
    <source>
        <strain evidence="1">Ctrcb4</strain>
    </source>
</reference>
<name>A0A8S5RP91_9VIRU</name>
<protein>
    <submittedName>
        <fullName evidence="1">Uncharacterized protein</fullName>
    </submittedName>
</protein>
<evidence type="ECO:0000313" key="1">
    <source>
        <dbReference type="EMBL" id="DAE33151.1"/>
    </source>
</evidence>
<dbReference type="EMBL" id="BK059132">
    <property type="protein sequence ID" value="DAE33151.1"/>
    <property type="molecule type" value="Genomic_DNA"/>
</dbReference>